<evidence type="ECO:0000256" key="11">
    <source>
        <dbReference type="ARBA" id="ARBA00023303"/>
    </source>
</evidence>
<evidence type="ECO:0000256" key="10">
    <source>
        <dbReference type="ARBA" id="ARBA00023201"/>
    </source>
</evidence>
<keyword evidence="7" id="KW-0915">Sodium</keyword>
<dbReference type="Gene3D" id="1.10.287.770">
    <property type="entry name" value="YojJ-like"/>
    <property type="match status" value="1"/>
</dbReference>
<evidence type="ECO:0000256" key="5">
    <source>
        <dbReference type="ARBA" id="ARBA00022692"/>
    </source>
</evidence>
<dbReference type="GO" id="GO:0015280">
    <property type="term" value="F:ligand-gated sodium channel activity"/>
    <property type="evidence" value="ECO:0007669"/>
    <property type="project" value="TreeGrafter"/>
</dbReference>
<dbReference type="Pfam" id="PF00858">
    <property type="entry name" value="ASC"/>
    <property type="match status" value="1"/>
</dbReference>
<evidence type="ECO:0000256" key="7">
    <source>
        <dbReference type="ARBA" id="ARBA00023053"/>
    </source>
</evidence>
<dbReference type="EMBL" id="CAJPEV010002297">
    <property type="protein sequence ID" value="CAG0896437.1"/>
    <property type="molecule type" value="Genomic_DNA"/>
</dbReference>
<keyword evidence="11 12" id="KW-0407">Ion channel</keyword>
<dbReference type="Proteomes" id="UP000677054">
    <property type="component" value="Unassembled WGS sequence"/>
</dbReference>
<accession>A0A7R9A8K9</accession>
<reference evidence="13" key="1">
    <citation type="submission" date="2020-11" db="EMBL/GenBank/DDBJ databases">
        <authorList>
            <person name="Tran Van P."/>
        </authorList>
    </citation>
    <scope>NUCLEOTIDE SEQUENCE</scope>
</reference>
<keyword evidence="5 12" id="KW-0812">Transmembrane</keyword>
<evidence type="ECO:0000256" key="9">
    <source>
        <dbReference type="ARBA" id="ARBA00023136"/>
    </source>
</evidence>
<dbReference type="EMBL" id="LR901814">
    <property type="protein sequence ID" value="CAD7249445.1"/>
    <property type="molecule type" value="Genomic_DNA"/>
</dbReference>
<evidence type="ECO:0000256" key="2">
    <source>
        <dbReference type="ARBA" id="ARBA00007193"/>
    </source>
</evidence>
<keyword evidence="4 12" id="KW-0894">Sodium channel</keyword>
<evidence type="ECO:0000256" key="8">
    <source>
        <dbReference type="ARBA" id="ARBA00023065"/>
    </source>
</evidence>
<dbReference type="GO" id="GO:0005886">
    <property type="term" value="C:plasma membrane"/>
    <property type="evidence" value="ECO:0007669"/>
    <property type="project" value="TreeGrafter"/>
</dbReference>
<keyword evidence="14" id="KW-1185">Reference proteome</keyword>
<evidence type="ECO:0000313" key="13">
    <source>
        <dbReference type="EMBL" id="CAD7249445.1"/>
    </source>
</evidence>
<evidence type="ECO:0000256" key="1">
    <source>
        <dbReference type="ARBA" id="ARBA00004141"/>
    </source>
</evidence>
<comment type="similarity">
    <text evidence="2 12">Belongs to the amiloride-sensitive sodium channel (TC 1.A.6) family.</text>
</comment>
<keyword evidence="8 12" id="KW-0406">Ion transport</keyword>
<dbReference type="AlphaFoldDB" id="A0A7R9A8K9"/>
<keyword evidence="6" id="KW-1133">Transmembrane helix</keyword>
<gene>
    <name evidence="13" type="ORF">DSTB1V02_LOCUS9242</name>
</gene>
<evidence type="ECO:0000313" key="14">
    <source>
        <dbReference type="Proteomes" id="UP000677054"/>
    </source>
</evidence>
<keyword evidence="9" id="KW-0472">Membrane</keyword>
<proteinExistence type="inferred from homology"/>
<dbReference type="OrthoDB" id="6432672at2759"/>
<sequence length="373" mass="42360">MDQAKELLDYYRSNPTAQNIRIESPDSVAFPEVTVCPGVTWNSTAIESFNLTDESFGDYVFHGLVLGNVVSEGGHGGSPVFAAINASEQTTSRRNKESMVSQRSYPECPRKCQRTSYDMIREDPTSDSDSRICRIQINIPTSEVEIVEEQSLTSLAQFFSDIGGIVGFYLGFSILGVYECLEVLAVWVKYRFFATQIPPDRSYYEIRLDTQEEPFTAVKNVNSSGQTSFLARERSSLFGQSLKYSSFFPSGSKCNEDENYDYKKRGGEREVESVCLNFNKASYQSETGLLQPTLLSFEESRSFLKKRHSQRGNNRELPNPRRTFQRTLPFYEVRTLGNVWDFGSSCKLLPGAVEKPKNLLYILSIRLMRADFH</sequence>
<name>A0A7R9A8K9_9CRUS</name>
<evidence type="ECO:0000256" key="6">
    <source>
        <dbReference type="ARBA" id="ARBA00022989"/>
    </source>
</evidence>
<comment type="subcellular location">
    <subcellularLocation>
        <location evidence="1">Membrane</location>
        <topology evidence="1">Multi-pass membrane protein</topology>
    </subcellularLocation>
</comment>
<organism evidence="13">
    <name type="scientific">Darwinula stevensoni</name>
    <dbReference type="NCBI Taxonomy" id="69355"/>
    <lineage>
        <taxon>Eukaryota</taxon>
        <taxon>Metazoa</taxon>
        <taxon>Ecdysozoa</taxon>
        <taxon>Arthropoda</taxon>
        <taxon>Crustacea</taxon>
        <taxon>Oligostraca</taxon>
        <taxon>Ostracoda</taxon>
        <taxon>Podocopa</taxon>
        <taxon>Podocopida</taxon>
        <taxon>Darwinulocopina</taxon>
        <taxon>Darwinuloidea</taxon>
        <taxon>Darwinulidae</taxon>
        <taxon>Darwinula</taxon>
    </lineage>
</organism>
<evidence type="ECO:0000256" key="4">
    <source>
        <dbReference type="ARBA" id="ARBA00022461"/>
    </source>
</evidence>
<dbReference type="PANTHER" id="PTHR11690">
    <property type="entry name" value="AMILORIDE-SENSITIVE SODIUM CHANNEL-RELATED"/>
    <property type="match status" value="1"/>
</dbReference>
<dbReference type="InterPro" id="IPR001873">
    <property type="entry name" value="ENaC"/>
</dbReference>
<evidence type="ECO:0000256" key="12">
    <source>
        <dbReference type="RuleBase" id="RU000679"/>
    </source>
</evidence>
<protein>
    <submittedName>
        <fullName evidence="13">Uncharacterized protein</fullName>
    </submittedName>
</protein>
<evidence type="ECO:0000256" key="3">
    <source>
        <dbReference type="ARBA" id="ARBA00022448"/>
    </source>
</evidence>
<keyword evidence="3 12" id="KW-0813">Transport</keyword>
<keyword evidence="10 12" id="KW-0739">Sodium transport</keyword>
<dbReference type="PANTHER" id="PTHR11690:SF248">
    <property type="entry name" value="PICKPOCKET 17, ISOFORM A"/>
    <property type="match status" value="1"/>
</dbReference>